<feature type="transmembrane region" description="Helical" evidence="6">
    <location>
        <begin position="172"/>
        <end position="189"/>
    </location>
</feature>
<dbReference type="PANTHER" id="PTHR30086:SF20">
    <property type="entry name" value="ARGININE EXPORTER PROTEIN ARGO-RELATED"/>
    <property type="match status" value="1"/>
</dbReference>
<gene>
    <name evidence="7" type="ORF">DC363_03335</name>
</gene>
<dbReference type="GO" id="GO:0033228">
    <property type="term" value="P:cysteine export across plasma membrane"/>
    <property type="evidence" value="ECO:0007669"/>
    <property type="project" value="TreeGrafter"/>
</dbReference>
<proteinExistence type="predicted"/>
<keyword evidence="5 6" id="KW-0472">Membrane</keyword>
<organism evidence="7 8">
    <name type="scientific">Thalassorhabdomicrobium marinisediminis</name>
    <dbReference type="NCBI Taxonomy" id="2170577"/>
    <lineage>
        <taxon>Bacteria</taxon>
        <taxon>Pseudomonadati</taxon>
        <taxon>Pseudomonadota</taxon>
        <taxon>Alphaproteobacteria</taxon>
        <taxon>Rhodobacterales</taxon>
        <taxon>Paracoccaceae</taxon>
        <taxon>Thalassorhabdomicrobium</taxon>
    </lineage>
</organism>
<comment type="caution">
    <text evidence="7">The sequence shown here is derived from an EMBL/GenBank/DDBJ whole genome shotgun (WGS) entry which is preliminary data.</text>
</comment>
<evidence type="ECO:0000256" key="3">
    <source>
        <dbReference type="ARBA" id="ARBA00022692"/>
    </source>
</evidence>
<evidence type="ECO:0000313" key="8">
    <source>
        <dbReference type="Proteomes" id="UP000244817"/>
    </source>
</evidence>
<feature type="transmembrane region" description="Helical" evidence="6">
    <location>
        <begin position="138"/>
        <end position="160"/>
    </location>
</feature>
<name>A0A2T7FZU4_9RHOB</name>
<dbReference type="OrthoDB" id="9812084at2"/>
<dbReference type="RefSeq" id="WP_108639717.1">
    <property type="nucleotide sequence ID" value="NZ_QCYG01000002.1"/>
</dbReference>
<reference evidence="7 8" key="1">
    <citation type="submission" date="2018-04" db="EMBL/GenBank/DDBJ databases">
        <title>Pelagivirga bohaiensis gen. nov., sp. nov., a bacterium isolated from the Bohai Sea.</title>
        <authorList>
            <person name="Ji X."/>
        </authorList>
    </citation>
    <scope>NUCLEOTIDE SEQUENCE [LARGE SCALE GENOMIC DNA]</scope>
    <source>
        <strain evidence="7 8">BH-SD16</strain>
    </source>
</reference>
<keyword evidence="2" id="KW-1003">Cell membrane</keyword>
<evidence type="ECO:0000256" key="6">
    <source>
        <dbReference type="SAM" id="Phobius"/>
    </source>
</evidence>
<dbReference type="EMBL" id="QCYG01000002">
    <property type="protein sequence ID" value="PVA07675.1"/>
    <property type="molecule type" value="Genomic_DNA"/>
</dbReference>
<dbReference type="Pfam" id="PF01810">
    <property type="entry name" value="LysE"/>
    <property type="match status" value="1"/>
</dbReference>
<dbReference type="InterPro" id="IPR001123">
    <property type="entry name" value="LeuE-type"/>
</dbReference>
<dbReference type="GO" id="GO:0005886">
    <property type="term" value="C:plasma membrane"/>
    <property type="evidence" value="ECO:0007669"/>
    <property type="project" value="UniProtKB-SubCell"/>
</dbReference>
<evidence type="ECO:0000256" key="4">
    <source>
        <dbReference type="ARBA" id="ARBA00022989"/>
    </source>
</evidence>
<protein>
    <submittedName>
        <fullName evidence="7">LysE family translocator</fullName>
    </submittedName>
</protein>
<feature type="transmembrane region" description="Helical" evidence="6">
    <location>
        <begin position="38"/>
        <end position="61"/>
    </location>
</feature>
<evidence type="ECO:0000256" key="5">
    <source>
        <dbReference type="ARBA" id="ARBA00023136"/>
    </source>
</evidence>
<dbReference type="AlphaFoldDB" id="A0A2T7FZU4"/>
<feature type="transmembrane region" description="Helical" evidence="6">
    <location>
        <begin position="68"/>
        <end position="86"/>
    </location>
</feature>
<keyword evidence="8" id="KW-1185">Reference proteome</keyword>
<keyword evidence="4 6" id="KW-1133">Transmembrane helix</keyword>
<evidence type="ECO:0000256" key="2">
    <source>
        <dbReference type="ARBA" id="ARBA00022475"/>
    </source>
</evidence>
<dbReference type="Proteomes" id="UP000244817">
    <property type="component" value="Unassembled WGS sequence"/>
</dbReference>
<accession>A0A2T7FZU4</accession>
<evidence type="ECO:0000256" key="1">
    <source>
        <dbReference type="ARBA" id="ARBA00004651"/>
    </source>
</evidence>
<dbReference type="GO" id="GO:0015171">
    <property type="term" value="F:amino acid transmembrane transporter activity"/>
    <property type="evidence" value="ECO:0007669"/>
    <property type="project" value="TreeGrafter"/>
</dbReference>
<comment type="subcellular location">
    <subcellularLocation>
        <location evidence="1">Cell membrane</location>
        <topology evidence="1">Multi-pass membrane protein</topology>
    </subcellularLocation>
</comment>
<sequence>MMALISFVFLGLFSPGPNVILLATSGARFGFRATLPHLIGVALGCGVIAFVTGLGLGVLLTAYPSLRLALTVIAAFWILWLAWKLWNATPTAARKADRPFTFVEAVLFQWVNPKVWAVALAASAFVAELPPVTQGATLALTFSSLNLFVCLFWTYAGSLLKSLLSDPLKHRIFMRLMAVALALFSALVFL</sequence>
<keyword evidence="3 6" id="KW-0812">Transmembrane</keyword>
<evidence type="ECO:0000313" key="7">
    <source>
        <dbReference type="EMBL" id="PVA07675.1"/>
    </source>
</evidence>
<dbReference type="PANTHER" id="PTHR30086">
    <property type="entry name" value="ARGININE EXPORTER PROTEIN ARGO"/>
    <property type="match status" value="1"/>
</dbReference>